<reference evidence="2" key="1">
    <citation type="submission" date="2015-04" db="EMBL/GenBank/DDBJ databases">
        <authorList>
            <consortium name="Pathogen Informatics"/>
        </authorList>
    </citation>
    <scope>NUCLEOTIDE SEQUENCE [LARGE SCALE GENOMIC DNA]</scope>
    <source>
        <strain evidence="2">8A</strain>
    </source>
</reference>
<feature type="transmembrane region" description="Helical" evidence="1">
    <location>
        <begin position="17"/>
        <end position="35"/>
    </location>
</feature>
<dbReference type="OMA" id="QGDYLFH"/>
<evidence type="ECO:0000313" key="3">
    <source>
        <dbReference type="Proteomes" id="UP000220797"/>
    </source>
</evidence>
<dbReference type="VEuPathDB" id="PlasmoDB:PGAL8A_00027100"/>
<organism evidence="2 3">
    <name type="scientific">Plasmodium gallinaceum</name>
    <dbReference type="NCBI Taxonomy" id="5849"/>
    <lineage>
        <taxon>Eukaryota</taxon>
        <taxon>Sar</taxon>
        <taxon>Alveolata</taxon>
        <taxon>Apicomplexa</taxon>
        <taxon>Aconoidasida</taxon>
        <taxon>Haemosporida</taxon>
        <taxon>Plasmodiidae</taxon>
        <taxon>Plasmodium</taxon>
        <taxon>Plasmodium (Haemamoeba)</taxon>
    </lineage>
</organism>
<keyword evidence="1" id="KW-0812">Transmembrane</keyword>
<feature type="non-terminal residue" evidence="2">
    <location>
        <position position="199"/>
    </location>
</feature>
<evidence type="ECO:0000256" key="1">
    <source>
        <dbReference type="SAM" id="Phobius"/>
    </source>
</evidence>
<dbReference type="OrthoDB" id="382142at2759"/>
<proteinExistence type="predicted"/>
<comment type="caution">
    <text evidence="2">The sequence shown here is derived from an EMBL/GenBank/DDBJ whole genome shotgun (WGS) entry which is preliminary data.</text>
</comment>
<sequence>MGNVINDYIYIFHNSTLYIFLYILIQILLFILNTIGNNKYVQNFFFKLTKKIKKFYNYYMKSAHYNDISKKIEISQKKIEKYNKIIDENKKKNKHLNEYDLMILNGKYTRKVLKEEKILNELIKIINNENKNNYFTKISDTILLFLYSKNILIRHIKTQIYVVIIFLILNYFVNNELRESCLKIHSHLKFKNNFKIIPS</sequence>
<accession>A0A1J1H2Y0</accession>
<evidence type="ECO:0000313" key="2">
    <source>
        <dbReference type="EMBL" id="CRG97836.1"/>
    </source>
</evidence>
<dbReference type="EMBL" id="CVMV01000117">
    <property type="protein sequence ID" value="CRG97836.1"/>
    <property type="molecule type" value="Genomic_DNA"/>
</dbReference>
<feature type="transmembrane region" description="Helical" evidence="1">
    <location>
        <begin position="156"/>
        <end position="173"/>
    </location>
</feature>
<dbReference type="RefSeq" id="XP_028530636.1">
    <property type="nucleotide sequence ID" value="XM_028674266.1"/>
</dbReference>
<keyword evidence="1" id="KW-0472">Membrane</keyword>
<dbReference type="GeneID" id="39728794"/>
<name>A0A1J1H2Y0_PLAGA</name>
<protein>
    <submittedName>
        <fullName evidence="2">Uncharacterized protein</fullName>
    </submittedName>
</protein>
<dbReference type="AlphaFoldDB" id="A0A1J1H2Y0"/>
<gene>
    <name evidence="2" type="ORF">PGAL8A_00027100</name>
</gene>
<keyword evidence="3" id="KW-1185">Reference proteome</keyword>
<keyword evidence="1" id="KW-1133">Transmembrane helix</keyword>
<dbReference type="Proteomes" id="UP000220797">
    <property type="component" value="Unassembled WGS sequence"/>
</dbReference>